<reference evidence="7" key="1">
    <citation type="submission" date="2020-08" db="EMBL/GenBank/DDBJ databases">
        <title>Multicomponent nature underlies the extraordinary mechanical properties of spider dragline silk.</title>
        <authorList>
            <person name="Kono N."/>
            <person name="Nakamura H."/>
            <person name="Mori M."/>
            <person name="Yoshida Y."/>
            <person name="Ohtoshi R."/>
            <person name="Malay A.D."/>
            <person name="Moran D.A.P."/>
            <person name="Tomita M."/>
            <person name="Numata K."/>
            <person name="Arakawa K."/>
        </authorList>
    </citation>
    <scope>NUCLEOTIDE SEQUENCE</scope>
</reference>
<dbReference type="PANTHER" id="PTHR22911">
    <property type="entry name" value="ACYL-MALONYL CONDENSING ENZYME-RELATED"/>
    <property type="match status" value="1"/>
</dbReference>
<comment type="caution">
    <text evidence="7">The sequence shown here is derived from an EMBL/GenBank/DDBJ whole genome shotgun (WGS) entry which is preliminary data.</text>
</comment>
<dbReference type="InterPro" id="IPR037185">
    <property type="entry name" value="EmrE-like"/>
</dbReference>
<dbReference type="EMBL" id="BMAW01109703">
    <property type="protein sequence ID" value="GFT39670.1"/>
    <property type="molecule type" value="Genomic_DNA"/>
</dbReference>
<protein>
    <submittedName>
        <fullName evidence="7">Solute carrier family 35 member G1</fullName>
    </submittedName>
</protein>
<comment type="subcellular location">
    <subcellularLocation>
        <location evidence="1">Membrane</location>
        <topology evidence="1">Multi-pass membrane protein</topology>
    </subcellularLocation>
</comment>
<feature type="transmembrane region" description="Helical" evidence="5">
    <location>
        <begin position="117"/>
        <end position="137"/>
    </location>
</feature>
<feature type="transmembrane region" description="Helical" evidence="5">
    <location>
        <begin position="90"/>
        <end position="111"/>
    </location>
</feature>
<evidence type="ECO:0000256" key="1">
    <source>
        <dbReference type="ARBA" id="ARBA00004141"/>
    </source>
</evidence>
<evidence type="ECO:0000256" key="5">
    <source>
        <dbReference type="SAM" id="Phobius"/>
    </source>
</evidence>
<evidence type="ECO:0000313" key="8">
    <source>
        <dbReference type="Proteomes" id="UP000887013"/>
    </source>
</evidence>
<dbReference type="Gene3D" id="1.10.3730.20">
    <property type="match status" value="1"/>
</dbReference>
<dbReference type="AlphaFoldDB" id="A0A8X6TQA7"/>
<keyword evidence="3 5" id="KW-1133">Transmembrane helix</keyword>
<dbReference type="OrthoDB" id="8300370at2759"/>
<evidence type="ECO:0000256" key="3">
    <source>
        <dbReference type="ARBA" id="ARBA00022989"/>
    </source>
</evidence>
<name>A0A8X6TQA7_NEPPI</name>
<feature type="transmembrane region" description="Helical" evidence="5">
    <location>
        <begin position="243"/>
        <end position="264"/>
    </location>
</feature>
<feature type="transmembrane region" description="Helical" evidence="5">
    <location>
        <begin position="62"/>
        <end position="78"/>
    </location>
</feature>
<dbReference type="PANTHER" id="PTHR22911:SF6">
    <property type="entry name" value="SOLUTE CARRIER FAMILY 35 MEMBER G1"/>
    <property type="match status" value="1"/>
</dbReference>
<evidence type="ECO:0000259" key="6">
    <source>
        <dbReference type="Pfam" id="PF00892"/>
    </source>
</evidence>
<dbReference type="Proteomes" id="UP000887013">
    <property type="component" value="Unassembled WGS sequence"/>
</dbReference>
<sequence>MPCRKDSFRFEHEISKLDKDEQSKSRFLLFKGLILAMVSGIFYSLVSVLVKDMENLHPGQLALFRFLALFTFSLPQTIKSGENPLGPKELQFLLFFRGILGGAHIFLNFIAFRHLPLGDATAIVFSLPVFVTVAARICLKEPCSVFQSLTVALTIIGIIFTAKLPSTLMGEHISYTTENIYGFVGALGSLACNTGQIVVIRMVKRVHHSVLMTHFSVIAFAETAILTFVFGEYRWHTCGLQGLYIVLLGVFSYAGQTLVIIALQLECAGPVTTMKAASDIVLAFVWQTFLFHDIPDSYSIIGAFLVGFSVVFVGVSKWIFSLPEDSPHRKRFNWIID</sequence>
<keyword evidence="2 5" id="KW-0812">Transmembrane</keyword>
<dbReference type="Pfam" id="PF00892">
    <property type="entry name" value="EamA"/>
    <property type="match status" value="1"/>
</dbReference>
<dbReference type="InterPro" id="IPR000620">
    <property type="entry name" value="EamA_dom"/>
</dbReference>
<feature type="transmembrane region" description="Helical" evidence="5">
    <location>
        <begin position="28"/>
        <end position="50"/>
    </location>
</feature>
<organism evidence="7 8">
    <name type="scientific">Nephila pilipes</name>
    <name type="common">Giant wood spider</name>
    <name type="synonym">Nephila maculata</name>
    <dbReference type="NCBI Taxonomy" id="299642"/>
    <lineage>
        <taxon>Eukaryota</taxon>
        <taxon>Metazoa</taxon>
        <taxon>Ecdysozoa</taxon>
        <taxon>Arthropoda</taxon>
        <taxon>Chelicerata</taxon>
        <taxon>Arachnida</taxon>
        <taxon>Araneae</taxon>
        <taxon>Araneomorphae</taxon>
        <taxon>Entelegynae</taxon>
        <taxon>Araneoidea</taxon>
        <taxon>Nephilidae</taxon>
        <taxon>Nephila</taxon>
    </lineage>
</organism>
<evidence type="ECO:0000313" key="7">
    <source>
        <dbReference type="EMBL" id="GFT39670.1"/>
    </source>
</evidence>
<feature type="transmembrane region" description="Helical" evidence="5">
    <location>
        <begin position="180"/>
        <end position="199"/>
    </location>
</feature>
<evidence type="ECO:0000256" key="2">
    <source>
        <dbReference type="ARBA" id="ARBA00022692"/>
    </source>
</evidence>
<gene>
    <name evidence="7" type="primary">Slc35g1</name>
    <name evidence="7" type="ORF">NPIL_55921</name>
</gene>
<accession>A0A8X6TQA7</accession>
<feature type="domain" description="EamA" evidence="6">
    <location>
        <begin position="31"/>
        <end position="161"/>
    </location>
</feature>
<keyword evidence="4 5" id="KW-0472">Membrane</keyword>
<dbReference type="SUPFAM" id="SSF103481">
    <property type="entry name" value="Multidrug resistance efflux transporter EmrE"/>
    <property type="match status" value="2"/>
</dbReference>
<dbReference type="GO" id="GO:0016020">
    <property type="term" value="C:membrane"/>
    <property type="evidence" value="ECO:0007669"/>
    <property type="project" value="UniProtKB-SubCell"/>
</dbReference>
<feature type="transmembrane region" description="Helical" evidence="5">
    <location>
        <begin position="211"/>
        <end position="231"/>
    </location>
</feature>
<proteinExistence type="predicted"/>
<feature type="transmembrane region" description="Helical" evidence="5">
    <location>
        <begin position="149"/>
        <end position="168"/>
    </location>
</feature>
<feature type="transmembrane region" description="Helical" evidence="5">
    <location>
        <begin position="298"/>
        <end position="320"/>
    </location>
</feature>
<keyword evidence="8" id="KW-1185">Reference proteome</keyword>
<evidence type="ECO:0000256" key="4">
    <source>
        <dbReference type="ARBA" id="ARBA00023136"/>
    </source>
</evidence>